<protein>
    <recommendedName>
        <fullName evidence="3">F-box protein</fullName>
    </recommendedName>
</protein>
<sequence>MDPNLIISSGCERGLWSDMSFDFSPIRICNPTSTETNGYFFTIDGGLLLVTFKDGTRQVHNPATKQVIMVPKSKLVEKYNLYYHRPEEVTGIIVNLRSEFFGHCRFLVIRLCRQKKKMEVYHSSSRSWSMHTIRLDELQLFDVKWSTNNYVVLPKQKALGFSLFLLAINRGIAIKSNNTRNKYYGFPLPKDVPVYGSNPDNIRISGCKNVLHLFYHNNTGLWIWKAGSTKVDKWTWIPVLVISNNCTRLCKPVGRKHLTKLVLNPIARVIPLCCHPSDRIVFLLVKSSIFAYHLKKDTMERIVDMNDEDSLNISLILPFQPCLSNLYYKLGS</sequence>
<reference evidence="1" key="1">
    <citation type="submission" date="2024-03" db="EMBL/GenBank/DDBJ databases">
        <title>WGS assembly of Saponaria officinalis var. Norfolk2.</title>
        <authorList>
            <person name="Jenkins J."/>
            <person name="Shu S."/>
            <person name="Grimwood J."/>
            <person name="Barry K."/>
            <person name="Goodstein D."/>
            <person name="Schmutz J."/>
            <person name="Leebens-Mack J."/>
            <person name="Osbourn A."/>
        </authorList>
    </citation>
    <scope>NUCLEOTIDE SEQUENCE [LARGE SCALE GENOMIC DNA]</scope>
    <source>
        <strain evidence="1">JIC</strain>
    </source>
</reference>
<accession>A0AAW1JPV9</accession>
<name>A0AAW1JPV9_SAPOF</name>
<organism evidence="1 2">
    <name type="scientific">Saponaria officinalis</name>
    <name type="common">Common soapwort</name>
    <name type="synonym">Lychnis saponaria</name>
    <dbReference type="NCBI Taxonomy" id="3572"/>
    <lineage>
        <taxon>Eukaryota</taxon>
        <taxon>Viridiplantae</taxon>
        <taxon>Streptophyta</taxon>
        <taxon>Embryophyta</taxon>
        <taxon>Tracheophyta</taxon>
        <taxon>Spermatophyta</taxon>
        <taxon>Magnoliopsida</taxon>
        <taxon>eudicotyledons</taxon>
        <taxon>Gunneridae</taxon>
        <taxon>Pentapetalae</taxon>
        <taxon>Caryophyllales</taxon>
        <taxon>Caryophyllaceae</taxon>
        <taxon>Caryophylleae</taxon>
        <taxon>Saponaria</taxon>
    </lineage>
</organism>
<dbReference type="AlphaFoldDB" id="A0AAW1JPV9"/>
<proteinExistence type="predicted"/>
<comment type="caution">
    <text evidence="1">The sequence shown here is derived from an EMBL/GenBank/DDBJ whole genome shotgun (WGS) entry which is preliminary data.</text>
</comment>
<dbReference type="EMBL" id="JBDFQZ010000007">
    <property type="protein sequence ID" value="KAK9707258.1"/>
    <property type="molecule type" value="Genomic_DNA"/>
</dbReference>
<dbReference type="Proteomes" id="UP001443914">
    <property type="component" value="Unassembled WGS sequence"/>
</dbReference>
<evidence type="ECO:0008006" key="3">
    <source>
        <dbReference type="Google" id="ProtNLM"/>
    </source>
</evidence>
<gene>
    <name evidence="1" type="ORF">RND81_07G184400</name>
</gene>
<keyword evidence="2" id="KW-1185">Reference proteome</keyword>
<evidence type="ECO:0000313" key="2">
    <source>
        <dbReference type="Proteomes" id="UP001443914"/>
    </source>
</evidence>
<evidence type="ECO:0000313" key="1">
    <source>
        <dbReference type="EMBL" id="KAK9707258.1"/>
    </source>
</evidence>